<organism evidence="1 2">
    <name type="scientific">Paraburkholderia terrae</name>
    <dbReference type="NCBI Taxonomy" id="311230"/>
    <lineage>
        <taxon>Bacteria</taxon>
        <taxon>Pseudomonadati</taxon>
        <taxon>Pseudomonadota</taxon>
        <taxon>Betaproteobacteria</taxon>
        <taxon>Burkholderiales</taxon>
        <taxon>Burkholderiaceae</taxon>
        <taxon>Paraburkholderia</taxon>
    </lineage>
</organism>
<keyword evidence="2" id="KW-1185">Reference proteome</keyword>
<reference evidence="1 2" key="1">
    <citation type="journal article" date="2022" name="Front. Microbiol.">
        <title>Identification and characterization of a novel class of self-sufficient cytochrome P450 hydroxylase involved in cyclohexanecarboxylate degradation in Paraburkholderia terrae strain KU-64.</title>
        <authorList>
            <person name="Yamamoto T."/>
            <person name="Hasegawa Y."/>
            <person name="Iwaki H."/>
        </authorList>
    </citation>
    <scope>NUCLEOTIDE SEQUENCE [LARGE SCALE GENOMIC DNA]</scope>
    <source>
        <strain evidence="1 2">KU-64</strain>
    </source>
</reference>
<dbReference type="EMBL" id="AP024956">
    <property type="protein sequence ID" value="BCZ81884.1"/>
    <property type="molecule type" value="Genomic_DNA"/>
</dbReference>
<protein>
    <submittedName>
        <fullName evidence="1">Uncharacterized protein</fullName>
    </submittedName>
</protein>
<accession>A0ABN6JP27</accession>
<proteinExistence type="predicted"/>
<sequence>MDRTYSYKGYSIRVTVEPHTEPASRGVLLRETGFASVVEIFGTDAAIPSFTPRRLTDEGGLWFATPADALMNGFSAGQRMVDDLLQGDAA</sequence>
<gene>
    <name evidence="1" type="ORF">PTKU64_55590</name>
</gene>
<dbReference type="RefSeq" id="WP_229514161.1">
    <property type="nucleotide sequence ID" value="NZ_AP024956.1"/>
</dbReference>
<evidence type="ECO:0000313" key="2">
    <source>
        <dbReference type="Proteomes" id="UP001319874"/>
    </source>
</evidence>
<name>A0ABN6JP27_9BURK</name>
<dbReference type="Proteomes" id="UP001319874">
    <property type="component" value="Chromosome 2"/>
</dbReference>
<evidence type="ECO:0000313" key="1">
    <source>
        <dbReference type="EMBL" id="BCZ81884.1"/>
    </source>
</evidence>